<evidence type="ECO:0000256" key="1">
    <source>
        <dbReference type="SAM" id="SignalP"/>
    </source>
</evidence>
<evidence type="ECO:0000313" key="3">
    <source>
        <dbReference type="Proteomes" id="UP000823982"/>
    </source>
</evidence>
<dbReference type="Pfam" id="PF00756">
    <property type="entry name" value="Esterase"/>
    <property type="match status" value="1"/>
</dbReference>
<feature type="signal peptide" evidence="1">
    <location>
        <begin position="1"/>
        <end position="23"/>
    </location>
</feature>
<dbReference type="PROSITE" id="PS51257">
    <property type="entry name" value="PROKAR_LIPOPROTEIN"/>
    <property type="match status" value="1"/>
</dbReference>
<evidence type="ECO:0000313" key="2">
    <source>
        <dbReference type="EMBL" id="HIS25280.1"/>
    </source>
</evidence>
<reference evidence="2" key="1">
    <citation type="submission" date="2020-10" db="EMBL/GenBank/DDBJ databases">
        <authorList>
            <person name="Gilroy R."/>
        </authorList>
    </citation>
    <scope>NUCLEOTIDE SEQUENCE</scope>
    <source>
        <strain evidence="2">CHK157-1446</strain>
    </source>
</reference>
<dbReference type="InterPro" id="IPR000801">
    <property type="entry name" value="Esterase-like"/>
</dbReference>
<name>A0A9D1EPS5_9FIRM</name>
<keyword evidence="1" id="KW-0732">Signal</keyword>
<dbReference type="Gene3D" id="3.40.50.1820">
    <property type="entry name" value="alpha/beta hydrolase"/>
    <property type="match status" value="1"/>
</dbReference>
<dbReference type="InterPro" id="IPR029058">
    <property type="entry name" value="AB_hydrolase_fold"/>
</dbReference>
<reference evidence="2" key="2">
    <citation type="journal article" date="2021" name="PeerJ">
        <title>Extensive microbial diversity within the chicken gut microbiome revealed by metagenomics and culture.</title>
        <authorList>
            <person name="Gilroy R."/>
            <person name="Ravi A."/>
            <person name="Getino M."/>
            <person name="Pursley I."/>
            <person name="Horton D.L."/>
            <person name="Alikhan N.F."/>
            <person name="Baker D."/>
            <person name="Gharbi K."/>
            <person name="Hall N."/>
            <person name="Watson M."/>
            <person name="Adriaenssens E.M."/>
            <person name="Foster-Nyarko E."/>
            <person name="Jarju S."/>
            <person name="Secka A."/>
            <person name="Antonio M."/>
            <person name="Oren A."/>
            <person name="Chaudhuri R.R."/>
            <person name="La Ragione R."/>
            <person name="Hildebrand F."/>
            <person name="Pallen M.J."/>
        </authorList>
    </citation>
    <scope>NUCLEOTIDE SEQUENCE</scope>
    <source>
        <strain evidence="2">CHK157-1446</strain>
    </source>
</reference>
<proteinExistence type="predicted"/>
<dbReference type="SUPFAM" id="SSF53474">
    <property type="entry name" value="alpha/beta-Hydrolases"/>
    <property type="match status" value="1"/>
</dbReference>
<sequence>MIRAKKVLAAALATGLLLCGCGAEEEEVIEPVVPNVEEATEYMDSVEIEVEVPTSYTFMRTGEEYGEIVEATYYSTTCEKDRPVNIVLPVGYDEDKSYPVLYVLHGIFCDQTTMMNSNSTHIVIQNMIKDGLAKDMIIVFPYIYASKEHDTCAEISVETSAEYDNFLNDLVTDLMPYMAENYAVAQGKKNTAVLGFSMGGREALAIGFTYPDLFGYVGAIAPAPGLVPGQDWAMTHPGQFQNDELVFSDDIMPWLLMICCGDNDHTVGTFPKTYHELLDTNGVDHIWYEIPGSDHGDPAVLSGTYNFCKYAFGYESTAAEEPAE</sequence>
<accession>A0A9D1EPS5</accession>
<organism evidence="2 3">
    <name type="scientific">Candidatus Faeciplasma gallinarum</name>
    <dbReference type="NCBI Taxonomy" id="2840799"/>
    <lineage>
        <taxon>Bacteria</taxon>
        <taxon>Bacillati</taxon>
        <taxon>Bacillota</taxon>
        <taxon>Clostridia</taxon>
        <taxon>Eubacteriales</taxon>
        <taxon>Oscillospiraceae</taxon>
        <taxon>Oscillospiraceae incertae sedis</taxon>
        <taxon>Candidatus Faeciplasma</taxon>
    </lineage>
</organism>
<protein>
    <submittedName>
        <fullName evidence="2">Esterase family protein</fullName>
    </submittedName>
</protein>
<gene>
    <name evidence="2" type="ORF">IAD01_07780</name>
</gene>
<comment type="caution">
    <text evidence="2">The sequence shown here is derived from an EMBL/GenBank/DDBJ whole genome shotgun (WGS) entry which is preliminary data.</text>
</comment>
<feature type="chain" id="PRO_5039614103" evidence="1">
    <location>
        <begin position="24"/>
        <end position="324"/>
    </location>
</feature>
<dbReference type="EMBL" id="DVIR01000072">
    <property type="protein sequence ID" value="HIS25280.1"/>
    <property type="molecule type" value="Genomic_DNA"/>
</dbReference>
<dbReference type="PANTHER" id="PTHR48098">
    <property type="entry name" value="ENTEROCHELIN ESTERASE-RELATED"/>
    <property type="match status" value="1"/>
</dbReference>
<dbReference type="Proteomes" id="UP000823982">
    <property type="component" value="Unassembled WGS sequence"/>
</dbReference>
<dbReference type="AlphaFoldDB" id="A0A9D1EPS5"/>
<dbReference type="InterPro" id="IPR050583">
    <property type="entry name" value="Mycobacterial_A85_antigen"/>
</dbReference>